<evidence type="ECO:0000256" key="11">
    <source>
        <dbReference type="ARBA" id="ARBA00038933"/>
    </source>
</evidence>
<evidence type="ECO:0000256" key="13">
    <source>
        <dbReference type="PROSITE-ProRule" id="PRU10052"/>
    </source>
</evidence>
<dbReference type="GO" id="GO:0005975">
    <property type="term" value="P:carbohydrate metabolic process"/>
    <property type="evidence" value="ECO:0007669"/>
    <property type="project" value="InterPro"/>
</dbReference>
<dbReference type="SUPFAM" id="SSF51126">
    <property type="entry name" value="Pectin lyase-like"/>
    <property type="match status" value="1"/>
</dbReference>
<dbReference type="EC" id="3.2.1.67" evidence="11"/>
<dbReference type="Gene3D" id="2.160.20.10">
    <property type="entry name" value="Single-stranded right-handed beta-helix, Pectin lyase-like"/>
    <property type="match status" value="1"/>
</dbReference>
<evidence type="ECO:0000256" key="14">
    <source>
        <dbReference type="RuleBase" id="RU361169"/>
    </source>
</evidence>
<evidence type="ECO:0000256" key="10">
    <source>
        <dbReference type="ARBA" id="ARBA00023316"/>
    </source>
</evidence>
<keyword evidence="10" id="KW-0961">Cell wall biogenesis/degradation</keyword>
<evidence type="ECO:0000256" key="4">
    <source>
        <dbReference type="ARBA" id="ARBA00022729"/>
    </source>
</evidence>
<dbReference type="GO" id="GO:0047911">
    <property type="term" value="F:galacturan 1,4-alpha-galacturonidase activity"/>
    <property type="evidence" value="ECO:0007669"/>
    <property type="project" value="UniProtKB-EC"/>
</dbReference>
<comment type="similarity">
    <text evidence="2 14">Belongs to the glycosyl hydrolase 28 family.</text>
</comment>
<accession>A0A6P8AZ71</accession>
<proteinExistence type="inferred from homology"/>
<keyword evidence="9 14" id="KW-0326">Glycosidase</keyword>
<gene>
    <name evidence="16" type="ORF">PgNI_10217</name>
</gene>
<keyword evidence="8" id="KW-0325">Glycoprotein</keyword>
<evidence type="ECO:0000256" key="3">
    <source>
        <dbReference type="ARBA" id="ARBA00022525"/>
    </source>
</evidence>
<protein>
    <recommendedName>
        <fullName evidence="11">galacturonan 1,4-alpha-galacturonidase</fullName>
        <ecNumber evidence="11">3.2.1.67</ecNumber>
    </recommendedName>
</protein>
<comment type="catalytic activity">
    <reaction evidence="12">
        <text>[(1-&gt;4)-alpha-D-galacturonosyl](n) + H2O = alpha-D-galacturonate + [(1-&gt;4)-alpha-D-galacturonosyl](n-1)</text>
        <dbReference type="Rhea" id="RHEA:14117"/>
        <dbReference type="Rhea" id="RHEA-COMP:14570"/>
        <dbReference type="Rhea" id="RHEA-COMP:14572"/>
        <dbReference type="ChEBI" id="CHEBI:15377"/>
        <dbReference type="ChEBI" id="CHEBI:58658"/>
        <dbReference type="ChEBI" id="CHEBI:140523"/>
        <dbReference type="EC" id="3.2.1.67"/>
    </reaction>
</comment>
<evidence type="ECO:0000256" key="6">
    <source>
        <dbReference type="ARBA" id="ARBA00022801"/>
    </source>
</evidence>
<dbReference type="PANTHER" id="PTHR31736">
    <property type="match status" value="1"/>
</dbReference>
<evidence type="ECO:0000313" key="15">
    <source>
        <dbReference type="Proteomes" id="UP000515153"/>
    </source>
</evidence>
<keyword evidence="6 14" id="KW-0378">Hydrolase</keyword>
<dbReference type="RefSeq" id="XP_030980167.1">
    <property type="nucleotide sequence ID" value="XM_031130191.1"/>
</dbReference>
<keyword evidence="7" id="KW-1015">Disulfide bond</keyword>
<dbReference type="Pfam" id="PF00295">
    <property type="entry name" value="Glyco_hydro_28"/>
    <property type="match status" value="1"/>
</dbReference>
<dbReference type="GO" id="GO:0005576">
    <property type="term" value="C:extracellular region"/>
    <property type="evidence" value="ECO:0007669"/>
    <property type="project" value="UniProtKB-SubCell"/>
</dbReference>
<dbReference type="PROSITE" id="PS00502">
    <property type="entry name" value="POLYGALACTURONASE"/>
    <property type="match status" value="1"/>
</dbReference>
<evidence type="ECO:0000256" key="7">
    <source>
        <dbReference type="ARBA" id="ARBA00023157"/>
    </source>
</evidence>
<evidence type="ECO:0000256" key="5">
    <source>
        <dbReference type="ARBA" id="ARBA00022737"/>
    </source>
</evidence>
<evidence type="ECO:0000313" key="16">
    <source>
        <dbReference type="RefSeq" id="XP_030980167.1"/>
    </source>
</evidence>
<keyword evidence="15" id="KW-1185">Reference proteome</keyword>
<keyword evidence="5" id="KW-0677">Repeat</keyword>
<evidence type="ECO:0000256" key="12">
    <source>
        <dbReference type="ARBA" id="ARBA00048766"/>
    </source>
</evidence>
<evidence type="ECO:0000256" key="2">
    <source>
        <dbReference type="ARBA" id="ARBA00008834"/>
    </source>
</evidence>
<dbReference type="InterPro" id="IPR012334">
    <property type="entry name" value="Pectin_lyas_fold"/>
</dbReference>
<keyword evidence="4" id="KW-0732">Signal</keyword>
<dbReference type="GO" id="GO:0071555">
    <property type="term" value="P:cell wall organization"/>
    <property type="evidence" value="ECO:0007669"/>
    <property type="project" value="UniProtKB-KW"/>
</dbReference>
<comment type="subcellular location">
    <subcellularLocation>
        <location evidence="1">Secreted</location>
    </subcellularLocation>
</comment>
<dbReference type="Proteomes" id="UP000515153">
    <property type="component" value="Chromosome VII"/>
</dbReference>
<dbReference type="InterPro" id="IPR011050">
    <property type="entry name" value="Pectin_lyase_fold/virulence"/>
</dbReference>
<dbReference type="AlphaFoldDB" id="A0A6P8AZ71"/>
<keyword evidence="3" id="KW-0964">Secreted</keyword>
<dbReference type="KEGG" id="pgri:PgNI_10217"/>
<reference evidence="16" key="2">
    <citation type="submission" date="2019-10" db="EMBL/GenBank/DDBJ databases">
        <authorList>
            <consortium name="NCBI Genome Project"/>
        </authorList>
    </citation>
    <scope>NUCLEOTIDE SEQUENCE</scope>
    <source>
        <strain evidence="16">NI907</strain>
    </source>
</reference>
<evidence type="ECO:0000256" key="9">
    <source>
        <dbReference type="ARBA" id="ARBA00023295"/>
    </source>
</evidence>
<name>A0A6P8AZ71_PYRGI</name>
<dbReference type="PANTHER" id="PTHR31736:SF14">
    <property type="entry name" value="EXOPOLYGALACTURONASE X-1-RELATED"/>
    <property type="match status" value="1"/>
</dbReference>
<reference evidence="16" key="3">
    <citation type="submission" date="2025-08" db="UniProtKB">
        <authorList>
            <consortium name="RefSeq"/>
        </authorList>
    </citation>
    <scope>IDENTIFICATION</scope>
    <source>
        <strain evidence="16">NI907</strain>
    </source>
</reference>
<organism evidence="15 16">
    <name type="scientific">Pyricularia grisea</name>
    <name type="common">Crabgrass-specific blast fungus</name>
    <name type="synonym">Magnaporthe grisea</name>
    <dbReference type="NCBI Taxonomy" id="148305"/>
    <lineage>
        <taxon>Eukaryota</taxon>
        <taxon>Fungi</taxon>
        <taxon>Dikarya</taxon>
        <taxon>Ascomycota</taxon>
        <taxon>Pezizomycotina</taxon>
        <taxon>Sordariomycetes</taxon>
        <taxon>Sordariomycetidae</taxon>
        <taxon>Magnaporthales</taxon>
        <taxon>Pyriculariaceae</taxon>
        <taxon>Pyricularia</taxon>
    </lineage>
</organism>
<evidence type="ECO:0000256" key="8">
    <source>
        <dbReference type="ARBA" id="ARBA00023180"/>
    </source>
</evidence>
<evidence type="ECO:0000256" key="1">
    <source>
        <dbReference type="ARBA" id="ARBA00004613"/>
    </source>
</evidence>
<feature type="active site" evidence="13">
    <location>
        <position position="110"/>
    </location>
</feature>
<dbReference type="InterPro" id="IPR000743">
    <property type="entry name" value="Glyco_hydro_28"/>
</dbReference>
<dbReference type="GO" id="GO:0004650">
    <property type="term" value="F:polygalacturonase activity"/>
    <property type="evidence" value="ECO:0007669"/>
    <property type="project" value="InterPro"/>
</dbReference>
<sequence>MDMDDSQAIREAMQKRSNGGAVVLEVKITVTKALDLTFLRHIDFATTGTIKFTDDVATLVALQVTPQTWFNLVIYMYLHTSSSIQDTDCASFKPKTSSVVVENLACTGSHGISVGSLGQYYHQVGMEEDLYV</sequence>
<dbReference type="GeneID" id="41965099"/>
<reference evidence="15 16" key="1">
    <citation type="journal article" date="2019" name="Mol. Biol. Evol.">
        <title>Blast fungal genomes show frequent chromosomal changes, gene gains and losses, and effector gene turnover.</title>
        <authorList>
            <person name="Gomez Luciano L.B."/>
            <person name="Jason Tsai I."/>
            <person name="Chuma I."/>
            <person name="Tosa Y."/>
            <person name="Chen Y.H."/>
            <person name="Li J.Y."/>
            <person name="Li M.Y."/>
            <person name="Jade Lu M.Y."/>
            <person name="Nakayashiki H."/>
            <person name="Li W.H."/>
        </authorList>
    </citation>
    <scope>NUCLEOTIDE SEQUENCE [LARGE SCALE GENOMIC DNA]</scope>
    <source>
        <strain evidence="15 16">NI907</strain>
    </source>
</reference>